<dbReference type="SUPFAM" id="SSF57933">
    <property type="entry name" value="TAZ domain"/>
    <property type="match status" value="1"/>
</dbReference>
<dbReference type="SUPFAM" id="SSF54695">
    <property type="entry name" value="POZ domain"/>
    <property type="match status" value="1"/>
</dbReference>
<comment type="caution">
    <text evidence="8">The sequence shown here is derived from an EMBL/GenBank/DDBJ whole genome shotgun (WGS) entry which is preliminary data.</text>
</comment>
<dbReference type="Proteomes" id="UP001412067">
    <property type="component" value="Unassembled WGS sequence"/>
</dbReference>
<dbReference type="PROSITE" id="PS50097">
    <property type="entry name" value="BTB"/>
    <property type="match status" value="1"/>
</dbReference>
<comment type="pathway">
    <text evidence="1">Protein modification; protein ubiquitination.</text>
</comment>
<dbReference type="Pfam" id="PF02135">
    <property type="entry name" value="zf-TAZ"/>
    <property type="match status" value="1"/>
</dbReference>
<proteinExistence type="predicted"/>
<evidence type="ECO:0000256" key="5">
    <source>
        <dbReference type="ARBA" id="ARBA00022833"/>
    </source>
</evidence>
<dbReference type="InterPro" id="IPR035898">
    <property type="entry name" value="TAZ_dom_sf"/>
</dbReference>
<dbReference type="EMBL" id="JBBWWR010000021">
    <property type="protein sequence ID" value="KAK8937958.1"/>
    <property type="molecule type" value="Genomic_DNA"/>
</dbReference>
<organism evidence="8 9">
    <name type="scientific">Platanthera guangdongensis</name>
    <dbReference type="NCBI Taxonomy" id="2320717"/>
    <lineage>
        <taxon>Eukaryota</taxon>
        <taxon>Viridiplantae</taxon>
        <taxon>Streptophyta</taxon>
        <taxon>Embryophyta</taxon>
        <taxon>Tracheophyta</taxon>
        <taxon>Spermatophyta</taxon>
        <taxon>Magnoliopsida</taxon>
        <taxon>Liliopsida</taxon>
        <taxon>Asparagales</taxon>
        <taxon>Orchidaceae</taxon>
        <taxon>Orchidoideae</taxon>
        <taxon>Orchideae</taxon>
        <taxon>Orchidinae</taxon>
        <taxon>Platanthera</taxon>
    </lineage>
</organism>
<dbReference type="Gene3D" id="3.30.710.10">
    <property type="entry name" value="Potassium Channel Kv1.1, Chain A"/>
    <property type="match status" value="1"/>
</dbReference>
<evidence type="ECO:0000256" key="4">
    <source>
        <dbReference type="ARBA" id="ARBA00022786"/>
    </source>
</evidence>
<dbReference type="InterPro" id="IPR000210">
    <property type="entry name" value="BTB/POZ_dom"/>
</dbReference>
<dbReference type="CDD" id="cd14733">
    <property type="entry name" value="BACK"/>
    <property type="match status" value="1"/>
</dbReference>
<feature type="domain" description="BTB" evidence="6">
    <location>
        <begin position="54"/>
        <end position="121"/>
    </location>
</feature>
<keyword evidence="4" id="KW-0833">Ubl conjugation pathway</keyword>
<gene>
    <name evidence="8" type="primary">BT4</name>
    <name evidence="8" type="ORF">KSP40_PGU009990</name>
</gene>
<evidence type="ECO:0000256" key="3">
    <source>
        <dbReference type="ARBA" id="ARBA00022771"/>
    </source>
</evidence>
<evidence type="ECO:0000259" key="7">
    <source>
        <dbReference type="PROSITE" id="PS50134"/>
    </source>
</evidence>
<sequence>MSEIRSSSPAAPPLLCLNARRRSGRKIGGPKGDSMVSDTSLQLWDRLFEEGYRADVLVHTTTGIISAHASVLGMASPVMKKMLKQSKNRGRRKSISICGVPHDAVRVFLRLLYSSRYEEEEMNQYAMHLLVLFHAFGIPSLKNLCIQKLEKGLLTLENVVDVFQLAQLCDAPRLCLLCNRVIVDNFPAVSTTEGWKVMKQSNPILETELLESVAEADSRKKERMKKMEERKIYLQLHEAMEALVHICRDGCRTIGPHDKQLKQSVAPCSFPACRGLESLIRHFAACKKRVSGGCTHCKRMWQLFELHSRLCGENSNGCKVPLCGHFKEKAAHEESKKKKDVVRWKLLVSKVLEARTLCSSPPRL</sequence>
<name>A0ABR2LD11_9ASPA</name>
<feature type="domain" description="TAZ-type" evidence="7">
    <location>
        <begin position="227"/>
        <end position="322"/>
    </location>
</feature>
<dbReference type="InterPro" id="IPR000197">
    <property type="entry name" value="Znf_TAZ"/>
</dbReference>
<protein>
    <submittedName>
        <fullName evidence="8">BTB/POZ and TAZ domain-containing protein 4</fullName>
    </submittedName>
</protein>
<keyword evidence="9" id="KW-1185">Reference proteome</keyword>
<evidence type="ECO:0000256" key="1">
    <source>
        <dbReference type="ARBA" id="ARBA00004906"/>
    </source>
</evidence>
<evidence type="ECO:0000259" key="6">
    <source>
        <dbReference type="PROSITE" id="PS50097"/>
    </source>
</evidence>
<dbReference type="Gene3D" id="1.20.1020.10">
    <property type="entry name" value="TAZ domain"/>
    <property type="match status" value="1"/>
</dbReference>
<dbReference type="SMART" id="SM00551">
    <property type="entry name" value="ZnF_TAZ"/>
    <property type="match status" value="1"/>
</dbReference>
<dbReference type="SMART" id="SM00225">
    <property type="entry name" value="BTB"/>
    <property type="match status" value="1"/>
</dbReference>
<evidence type="ECO:0000313" key="9">
    <source>
        <dbReference type="Proteomes" id="UP001412067"/>
    </source>
</evidence>
<dbReference type="InterPro" id="IPR044513">
    <property type="entry name" value="BT1/2/3/4/5"/>
</dbReference>
<keyword evidence="2" id="KW-0479">Metal-binding</keyword>
<dbReference type="PANTHER" id="PTHR46287">
    <property type="entry name" value="BTB/POZ AND TAZ DOMAIN-CONTAINING PROTEIN 3-RELATED"/>
    <property type="match status" value="1"/>
</dbReference>
<keyword evidence="3" id="KW-0863">Zinc-finger</keyword>
<dbReference type="PANTHER" id="PTHR46287:SF11">
    <property type="entry name" value="BTB_POZ AND TAZ DOMAIN-CONTAINING PROTEIN 4"/>
    <property type="match status" value="1"/>
</dbReference>
<dbReference type="InterPro" id="IPR011333">
    <property type="entry name" value="SKP1/BTB/POZ_sf"/>
</dbReference>
<reference evidence="8 9" key="1">
    <citation type="journal article" date="2022" name="Nat. Plants">
        <title>Genomes of leafy and leafless Platanthera orchids illuminate the evolution of mycoheterotrophy.</title>
        <authorList>
            <person name="Li M.H."/>
            <person name="Liu K.W."/>
            <person name="Li Z."/>
            <person name="Lu H.C."/>
            <person name="Ye Q.L."/>
            <person name="Zhang D."/>
            <person name="Wang J.Y."/>
            <person name="Li Y.F."/>
            <person name="Zhong Z.M."/>
            <person name="Liu X."/>
            <person name="Yu X."/>
            <person name="Liu D.K."/>
            <person name="Tu X.D."/>
            <person name="Liu B."/>
            <person name="Hao Y."/>
            <person name="Liao X.Y."/>
            <person name="Jiang Y.T."/>
            <person name="Sun W.H."/>
            <person name="Chen J."/>
            <person name="Chen Y.Q."/>
            <person name="Ai Y."/>
            <person name="Zhai J.W."/>
            <person name="Wu S.S."/>
            <person name="Zhou Z."/>
            <person name="Hsiao Y.Y."/>
            <person name="Wu W.L."/>
            <person name="Chen Y.Y."/>
            <person name="Lin Y.F."/>
            <person name="Hsu J.L."/>
            <person name="Li C.Y."/>
            <person name="Wang Z.W."/>
            <person name="Zhao X."/>
            <person name="Zhong W.Y."/>
            <person name="Ma X.K."/>
            <person name="Ma L."/>
            <person name="Huang J."/>
            <person name="Chen G.Z."/>
            <person name="Huang M.Z."/>
            <person name="Huang L."/>
            <person name="Peng D.H."/>
            <person name="Luo Y.B."/>
            <person name="Zou S.Q."/>
            <person name="Chen S.P."/>
            <person name="Lan S."/>
            <person name="Tsai W.C."/>
            <person name="Van de Peer Y."/>
            <person name="Liu Z.J."/>
        </authorList>
    </citation>
    <scope>NUCLEOTIDE SEQUENCE [LARGE SCALE GENOMIC DNA]</scope>
    <source>
        <strain evidence="8">Lor288</strain>
    </source>
</reference>
<dbReference type="PROSITE" id="PS50134">
    <property type="entry name" value="ZF_TAZ"/>
    <property type="match status" value="1"/>
</dbReference>
<keyword evidence="5" id="KW-0862">Zinc</keyword>
<accession>A0ABR2LD11</accession>
<dbReference type="Pfam" id="PF00651">
    <property type="entry name" value="BTB"/>
    <property type="match status" value="1"/>
</dbReference>
<evidence type="ECO:0000256" key="2">
    <source>
        <dbReference type="ARBA" id="ARBA00022723"/>
    </source>
</evidence>
<evidence type="ECO:0000313" key="8">
    <source>
        <dbReference type="EMBL" id="KAK8937958.1"/>
    </source>
</evidence>